<name>A0A3R8QFK8_9CORY</name>
<dbReference type="Proteomes" id="UP000276526">
    <property type="component" value="Unassembled WGS sequence"/>
</dbReference>
<keyword evidence="1" id="KW-0472">Membrane</keyword>
<organism evidence="2 3">
    <name type="scientific">Corynebacterium bovis</name>
    <dbReference type="NCBI Taxonomy" id="36808"/>
    <lineage>
        <taxon>Bacteria</taxon>
        <taxon>Bacillati</taxon>
        <taxon>Actinomycetota</taxon>
        <taxon>Actinomycetes</taxon>
        <taxon>Mycobacteriales</taxon>
        <taxon>Corynebacteriaceae</taxon>
        <taxon>Corynebacterium</taxon>
    </lineage>
</organism>
<keyword evidence="1" id="KW-0812">Transmembrane</keyword>
<keyword evidence="1" id="KW-1133">Transmembrane helix</keyword>
<evidence type="ECO:0000313" key="2">
    <source>
        <dbReference type="EMBL" id="RRO85711.1"/>
    </source>
</evidence>
<evidence type="ECO:0000313" key="3">
    <source>
        <dbReference type="Proteomes" id="UP000276526"/>
    </source>
</evidence>
<comment type="caution">
    <text evidence="2">The sequence shown here is derived from an EMBL/GenBank/DDBJ whole genome shotgun (WGS) entry which is preliminary data.</text>
</comment>
<dbReference type="GeneID" id="60809560"/>
<dbReference type="RefSeq" id="WP_125172666.1">
    <property type="nucleotide sequence ID" value="NZ_PQNI01000004.1"/>
</dbReference>
<evidence type="ECO:0000256" key="1">
    <source>
        <dbReference type="SAM" id="Phobius"/>
    </source>
</evidence>
<accession>A0A3R8QFK8</accession>
<dbReference type="AlphaFoldDB" id="A0A3R8QFK8"/>
<dbReference type="EMBL" id="PQNK01000018">
    <property type="protein sequence ID" value="RRO85711.1"/>
    <property type="molecule type" value="Genomic_DNA"/>
</dbReference>
<reference evidence="2 3" key="1">
    <citation type="submission" date="2018-01" db="EMBL/GenBank/DDBJ databases">
        <title>Twenty Corynebacterium bovis Genomes.</title>
        <authorList>
            <person name="Gulvik C.A."/>
        </authorList>
    </citation>
    <scope>NUCLEOTIDE SEQUENCE [LARGE SCALE GENOMIC DNA]</scope>
    <source>
        <strain evidence="2 3">F6900</strain>
    </source>
</reference>
<gene>
    <name evidence="2" type="ORF">CXF48_09670</name>
</gene>
<protein>
    <submittedName>
        <fullName evidence="2">Uncharacterized protein</fullName>
    </submittedName>
</protein>
<proteinExistence type="predicted"/>
<feature type="transmembrane region" description="Helical" evidence="1">
    <location>
        <begin position="26"/>
        <end position="48"/>
    </location>
</feature>
<sequence>MMAAFTMYFCVWVVLALWLARRKRKWWIFPLVVIFGPALGLLVLFAVACGGMSRSISTGPQPLGYRTRDNGRTYRPFY</sequence>